<dbReference type="InterPro" id="IPR005845">
    <property type="entry name" value="A-D-PHexomutase_a/b/a-II"/>
</dbReference>
<evidence type="ECO:0000256" key="8">
    <source>
        <dbReference type="RuleBase" id="RU004326"/>
    </source>
</evidence>
<dbReference type="InterPro" id="IPR036900">
    <property type="entry name" value="A-D-PHexomutase_C_sf"/>
</dbReference>
<evidence type="ECO:0000259" key="12">
    <source>
        <dbReference type="Pfam" id="PF02880"/>
    </source>
</evidence>
<feature type="domain" description="Alpha-D-phosphohexomutase C-terminal" evidence="9">
    <location>
        <begin position="494"/>
        <end position="537"/>
    </location>
</feature>
<evidence type="ECO:0000256" key="2">
    <source>
        <dbReference type="ARBA" id="ARBA00010231"/>
    </source>
</evidence>
<feature type="domain" description="Alpha-D-phosphohexomutase alpha/beta/alpha" evidence="12">
    <location>
        <begin position="323"/>
        <end position="443"/>
    </location>
</feature>
<evidence type="ECO:0000256" key="3">
    <source>
        <dbReference type="ARBA" id="ARBA00022553"/>
    </source>
</evidence>
<evidence type="ECO:0000256" key="6">
    <source>
        <dbReference type="ARBA" id="ARBA00023235"/>
    </source>
</evidence>
<dbReference type="PROSITE" id="PS00710">
    <property type="entry name" value="PGM_PMM"/>
    <property type="match status" value="1"/>
</dbReference>
<dbReference type="CDD" id="cd05801">
    <property type="entry name" value="PGM_like3"/>
    <property type="match status" value="1"/>
</dbReference>
<dbReference type="GO" id="GO:0000287">
    <property type="term" value="F:magnesium ion binding"/>
    <property type="evidence" value="ECO:0007669"/>
    <property type="project" value="InterPro"/>
</dbReference>
<dbReference type="InterPro" id="IPR005846">
    <property type="entry name" value="A-D-PHexomutase_a/b/a-III"/>
</dbReference>
<dbReference type="PANTHER" id="PTHR22573:SF57">
    <property type="entry name" value="PHOSPHOGLUCOMUTASE"/>
    <property type="match status" value="1"/>
</dbReference>
<proteinExistence type="inferred from homology"/>
<reference evidence="14" key="1">
    <citation type="journal article" date="2019" name="Int. J. Syst. Evol. Microbiol.">
        <title>The Global Catalogue of Microorganisms (GCM) 10K type strain sequencing project: providing services to taxonomists for standard genome sequencing and annotation.</title>
        <authorList>
            <consortium name="The Broad Institute Genomics Platform"/>
            <consortium name="The Broad Institute Genome Sequencing Center for Infectious Disease"/>
            <person name="Wu L."/>
            <person name="Ma J."/>
        </authorList>
    </citation>
    <scope>NUCLEOTIDE SEQUENCE [LARGE SCALE GENOMIC DNA]</scope>
    <source>
        <strain evidence="14">JCM 19134</strain>
    </source>
</reference>
<keyword evidence="5 8" id="KW-0460">Magnesium</keyword>
<feature type="domain" description="Alpha-D-phosphohexomutase alpha/beta/alpha" evidence="10">
    <location>
        <begin position="42"/>
        <end position="182"/>
    </location>
</feature>
<dbReference type="InterPro" id="IPR005852">
    <property type="entry name" value="PGM_a-D-Glc-sp"/>
</dbReference>
<dbReference type="InterPro" id="IPR045244">
    <property type="entry name" value="PGM"/>
</dbReference>
<evidence type="ECO:0000259" key="11">
    <source>
        <dbReference type="Pfam" id="PF02879"/>
    </source>
</evidence>
<protein>
    <recommendedName>
        <fullName evidence="7">Phosphoglucomutase</fullName>
        <ecNumber evidence="7">5.4.2.2</ecNumber>
    </recommendedName>
</protein>
<feature type="domain" description="Alpha-D-phosphohexomutase alpha/beta/alpha" evidence="11">
    <location>
        <begin position="209"/>
        <end position="317"/>
    </location>
</feature>
<dbReference type="Proteomes" id="UP001409585">
    <property type="component" value="Unassembled WGS sequence"/>
</dbReference>
<evidence type="ECO:0000256" key="7">
    <source>
        <dbReference type="NCBIfam" id="TIGR01132"/>
    </source>
</evidence>
<dbReference type="GO" id="GO:0005829">
    <property type="term" value="C:cytosol"/>
    <property type="evidence" value="ECO:0007669"/>
    <property type="project" value="TreeGrafter"/>
</dbReference>
<dbReference type="EMBL" id="BAABLX010000016">
    <property type="protein sequence ID" value="GAA4942316.1"/>
    <property type="molecule type" value="Genomic_DNA"/>
</dbReference>
<organism evidence="13 14">
    <name type="scientific">Halioxenophilus aromaticivorans</name>
    <dbReference type="NCBI Taxonomy" id="1306992"/>
    <lineage>
        <taxon>Bacteria</taxon>
        <taxon>Pseudomonadati</taxon>
        <taxon>Pseudomonadota</taxon>
        <taxon>Gammaproteobacteria</taxon>
        <taxon>Alteromonadales</taxon>
        <taxon>Alteromonadaceae</taxon>
        <taxon>Halioxenophilus</taxon>
    </lineage>
</organism>
<dbReference type="Gene3D" id="3.40.120.10">
    <property type="entry name" value="Alpha-D-Glucose-1,6-Bisphosphate, subunit A, domain 3"/>
    <property type="match status" value="3"/>
</dbReference>
<dbReference type="SUPFAM" id="SSF55957">
    <property type="entry name" value="Phosphoglucomutase, C-terminal domain"/>
    <property type="match status" value="1"/>
</dbReference>
<comment type="caution">
    <text evidence="13">The sequence shown here is derived from an EMBL/GenBank/DDBJ whole genome shotgun (WGS) entry which is preliminary data.</text>
</comment>
<keyword evidence="14" id="KW-1185">Reference proteome</keyword>
<evidence type="ECO:0000256" key="1">
    <source>
        <dbReference type="ARBA" id="ARBA00001946"/>
    </source>
</evidence>
<evidence type="ECO:0000256" key="4">
    <source>
        <dbReference type="ARBA" id="ARBA00022723"/>
    </source>
</evidence>
<comment type="similarity">
    <text evidence="2 8">Belongs to the phosphohexose mutase family.</text>
</comment>
<dbReference type="AlphaFoldDB" id="A0AAV3U2C9"/>
<name>A0AAV3U2C9_9ALTE</name>
<evidence type="ECO:0000259" key="10">
    <source>
        <dbReference type="Pfam" id="PF02878"/>
    </source>
</evidence>
<dbReference type="Pfam" id="PF02879">
    <property type="entry name" value="PGM_PMM_II"/>
    <property type="match status" value="1"/>
</dbReference>
<evidence type="ECO:0000313" key="13">
    <source>
        <dbReference type="EMBL" id="GAA4942316.1"/>
    </source>
</evidence>
<dbReference type="GO" id="GO:0004614">
    <property type="term" value="F:phosphoglucomutase activity"/>
    <property type="evidence" value="ECO:0007669"/>
    <property type="project" value="UniProtKB-UniRule"/>
</dbReference>
<dbReference type="SUPFAM" id="SSF53738">
    <property type="entry name" value="Phosphoglucomutase, first 3 domains"/>
    <property type="match status" value="3"/>
</dbReference>
<sequence length="548" mass="58612">MALHPQAGKAAQRENLVNVPQLVSAYYCFQPDIQAKPEQAVAFGTSGHRGSAQNTTFNENHILAITQAIAEYRAQAGITGPVYIGKDTHALSEPAFISVLEVLAGNGITCRVQTGDGYTPTPVISHAILTHNAGDVALQADGIVITPSHNPPTDGGIKYNPPMGGPADKDITDAVAKRANQLLEAELVGVSRMTVADAEAEGLVEHFDYVNHYVSQLDRVVDMAAIAKAKVRIGVDPMGGSGIDYWAPIAERYGLDITLVNDSVDPSFAFMPLDKDGKIRMDCSSPYAMANLLKLQDDFDISVGNDPDYDRHGIVCKGTGLMNPNAYLAVAINYLIDHRPDWPQSLALGKTLVSSAMIDRVVAGKGRELCEVPVGFKWYVDGLFNGRLAFGGEESAGASFLRRDGSVWSTDKDGIILALLAAEILAVTGKDPASHYAELTEKYGAPTYRRIDVPASLEQKARLSSLSESDVEGDTLAGDDITRILTKAPGNDAAIGGLKVETANGWFAARPSGTENIYKIYLESFVGDEHLSQLEADAKALVDKVLQG</sequence>
<evidence type="ECO:0000256" key="5">
    <source>
        <dbReference type="ARBA" id="ARBA00022842"/>
    </source>
</evidence>
<dbReference type="Pfam" id="PF02878">
    <property type="entry name" value="PGM_PMM_I"/>
    <property type="match status" value="1"/>
</dbReference>
<keyword evidence="4 8" id="KW-0479">Metal-binding</keyword>
<keyword evidence="6" id="KW-0413">Isomerase</keyword>
<keyword evidence="3" id="KW-0597">Phosphoprotein</keyword>
<dbReference type="NCBIfam" id="TIGR01132">
    <property type="entry name" value="pgm"/>
    <property type="match status" value="1"/>
</dbReference>
<dbReference type="InterPro" id="IPR016066">
    <property type="entry name" value="A-D-PHexomutase_CS"/>
</dbReference>
<evidence type="ECO:0000313" key="14">
    <source>
        <dbReference type="Proteomes" id="UP001409585"/>
    </source>
</evidence>
<dbReference type="PANTHER" id="PTHR22573">
    <property type="entry name" value="PHOSPHOHEXOMUTASE FAMILY MEMBER"/>
    <property type="match status" value="1"/>
</dbReference>
<dbReference type="InterPro" id="IPR005844">
    <property type="entry name" value="A-D-PHexomutase_a/b/a-I"/>
</dbReference>
<gene>
    <name evidence="13" type="primary">pgm</name>
    <name evidence="13" type="ORF">GCM10025791_20960</name>
</gene>
<dbReference type="Pfam" id="PF00408">
    <property type="entry name" value="PGM_PMM_IV"/>
    <property type="match status" value="1"/>
</dbReference>
<dbReference type="Gene3D" id="3.30.310.50">
    <property type="entry name" value="Alpha-D-phosphohexomutase, C-terminal domain"/>
    <property type="match status" value="1"/>
</dbReference>
<accession>A0AAV3U2C9</accession>
<dbReference type="EC" id="5.4.2.2" evidence="7"/>
<dbReference type="InterPro" id="IPR005843">
    <property type="entry name" value="A-D-PHexomutase_C"/>
</dbReference>
<dbReference type="Pfam" id="PF02880">
    <property type="entry name" value="PGM_PMM_III"/>
    <property type="match status" value="1"/>
</dbReference>
<comment type="cofactor">
    <cofactor evidence="1">
        <name>Mg(2+)</name>
        <dbReference type="ChEBI" id="CHEBI:18420"/>
    </cofactor>
</comment>
<dbReference type="GO" id="GO:0005975">
    <property type="term" value="P:carbohydrate metabolic process"/>
    <property type="evidence" value="ECO:0007669"/>
    <property type="project" value="UniProtKB-UniRule"/>
</dbReference>
<evidence type="ECO:0000259" key="9">
    <source>
        <dbReference type="Pfam" id="PF00408"/>
    </source>
</evidence>
<dbReference type="RefSeq" id="WP_345421314.1">
    <property type="nucleotide sequence ID" value="NZ_AP031496.1"/>
</dbReference>
<dbReference type="InterPro" id="IPR016055">
    <property type="entry name" value="A-D-PHexomutase_a/b/a-I/II/III"/>
</dbReference>